<feature type="transmembrane region" description="Helical" evidence="8">
    <location>
        <begin position="247"/>
        <end position="269"/>
    </location>
</feature>
<dbReference type="InterPro" id="IPR039859">
    <property type="entry name" value="PFA4/ZDH16/20/ERF2-like"/>
</dbReference>
<comment type="similarity">
    <text evidence="2 8">Belongs to the DHHC palmitoyltransferase family.</text>
</comment>
<dbReference type="PANTHER" id="PTHR22883:SF391">
    <property type="entry name" value="PROTEIN S-ACYLTRANSFERASE 3-RELATED"/>
    <property type="match status" value="1"/>
</dbReference>
<feature type="region of interest" description="Disordered" evidence="9">
    <location>
        <begin position="393"/>
        <end position="455"/>
    </location>
</feature>
<protein>
    <recommendedName>
        <fullName evidence="8">S-acyltransferase</fullName>
        <ecNumber evidence="8">2.3.1.225</ecNumber>
    </recommendedName>
    <alternativeName>
        <fullName evidence="8">Palmitoyltransferase</fullName>
    </alternativeName>
</protein>
<dbReference type="AlphaFoldDB" id="A0AAD7PZI4"/>
<evidence type="ECO:0000256" key="2">
    <source>
        <dbReference type="ARBA" id="ARBA00008574"/>
    </source>
</evidence>
<keyword evidence="12" id="KW-1185">Reference proteome</keyword>
<dbReference type="GO" id="GO:0005794">
    <property type="term" value="C:Golgi apparatus"/>
    <property type="evidence" value="ECO:0007669"/>
    <property type="project" value="TreeGrafter"/>
</dbReference>
<evidence type="ECO:0000313" key="12">
    <source>
        <dbReference type="Proteomes" id="UP001163823"/>
    </source>
</evidence>
<comment type="catalytic activity">
    <reaction evidence="8">
        <text>L-cysteinyl-[protein] + hexadecanoyl-CoA = S-hexadecanoyl-L-cysteinyl-[protein] + CoA</text>
        <dbReference type="Rhea" id="RHEA:36683"/>
        <dbReference type="Rhea" id="RHEA-COMP:10131"/>
        <dbReference type="Rhea" id="RHEA-COMP:11032"/>
        <dbReference type="ChEBI" id="CHEBI:29950"/>
        <dbReference type="ChEBI" id="CHEBI:57287"/>
        <dbReference type="ChEBI" id="CHEBI:57379"/>
        <dbReference type="ChEBI" id="CHEBI:74151"/>
        <dbReference type="EC" id="2.3.1.225"/>
    </reaction>
</comment>
<reference evidence="11" key="1">
    <citation type="journal article" date="2023" name="Science">
        <title>Elucidation of the pathway for biosynthesis of saponin adjuvants from the soapbark tree.</title>
        <authorList>
            <person name="Reed J."/>
            <person name="Orme A."/>
            <person name="El-Demerdash A."/>
            <person name="Owen C."/>
            <person name="Martin L.B.B."/>
            <person name="Misra R.C."/>
            <person name="Kikuchi S."/>
            <person name="Rejzek M."/>
            <person name="Martin A.C."/>
            <person name="Harkess A."/>
            <person name="Leebens-Mack J."/>
            <person name="Louveau T."/>
            <person name="Stephenson M.J."/>
            <person name="Osbourn A."/>
        </authorList>
    </citation>
    <scope>NUCLEOTIDE SEQUENCE</scope>
    <source>
        <strain evidence="11">S10</strain>
    </source>
</reference>
<organism evidence="11 12">
    <name type="scientific">Quillaja saponaria</name>
    <name type="common">Soap bark tree</name>
    <dbReference type="NCBI Taxonomy" id="32244"/>
    <lineage>
        <taxon>Eukaryota</taxon>
        <taxon>Viridiplantae</taxon>
        <taxon>Streptophyta</taxon>
        <taxon>Embryophyta</taxon>
        <taxon>Tracheophyta</taxon>
        <taxon>Spermatophyta</taxon>
        <taxon>Magnoliopsida</taxon>
        <taxon>eudicotyledons</taxon>
        <taxon>Gunneridae</taxon>
        <taxon>Pentapetalae</taxon>
        <taxon>rosids</taxon>
        <taxon>fabids</taxon>
        <taxon>Fabales</taxon>
        <taxon>Quillajaceae</taxon>
        <taxon>Quillaja</taxon>
    </lineage>
</organism>
<evidence type="ECO:0000256" key="6">
    <source>
        <dbReference type="ARBA" id="ARBA00023136"/>
    </source>
</evidence>
<feature type="domain" description="Palmitoyltransferase DHHC" evidence="10">
    <location>
        <begin position="160"/>
        <end position="281"/>
    </location>
</feature>
<comment type="domain">
    <text evidence="8">The DHHC domain is required for palmitoyltransferase activity.</text>
</comment>
<feature type="transmembrane region" description="Helical" evidence="8">
    <location>
        <begin position="82"/>
        <end position="104"/>
    </location>
</feature>
<evidence type="ECO:0000259" key="10">
    <source>
        <dbReference type="Pfam" id="PF01529"/>
    </source>
</evidence>
<keyword evidence="6 8" id="KW-0472">Membrane</keyword>
<dbReference type="InterPro" id="IPR001594">
    <property type="entry name" value="Palmitoyltrfase_DHHC"/>
</dbReference>
<dbReference type="PROSITE" id="PS50216">
    <property type="entry name" value="DHHC"/>
    <property type="match status" value="1"/>
</dbReference>
<dbReference type="EC" id="2.3.1.225" evidence="8"/>
<feature type="transmembrane region" description="Helical" evidence="8">
    <location>
        <begin position="205"/>
        <end position="226"/>
    </location>
</feature>
<dbReference type="Proteomes" id="UP001163823">
    <property type="component" value="Chromosome 4"/>
</dbReference>
<keyword evidence="4 8" id="KW-0812">Transmembrane</keyword>
<evidence type="ECO:0000256" key="8">
    <source>
        <dbReference type="RuleBase" id="RU079119"/>
    </source>
</evidence>
<dbReference type="GO" id="GO:0019706">
    <property type="term" value="F:protein-cysteine S-palmitoyltransferase activity"/>
    <property type="evidence" value="ECO:0007669"/>
    <property type="project" value="UniProtKB-EC"/>
</dbReference>
<evidence type="ECO:0000313" key="11">
    <source>
        <dbReference type="EMBL" id="KAJ7972041.1"/>
    </source>
</evidence>
<keyword evidence="3 8" id="KW-0808">Transferase</keyword>
<dbReference type="EMBL" id="JARAOO010000004">
    <property type="protein sequence ID" value="KAJ7972041.1"/>
    <property type="molecule type" value="Genomic_DNA"/>
</dbReference>
<dbReference type="KEGG" id="qsa:O6P43_009986"/>
<evidence type="ECO:0000256" key="3">
    <source>
        <dbReference type="ARBA" id="ARBA00022679"/>
    </source>
</evidence>
<dbReference type="PANTHER" id="PTHR22883">
    <property type="entry name" value="ZINC FINGER DHHC DOMAIN CONTAINING PROTEIN"/>
    <property type="match status" value="1"/>
</dbReference>
<feature type="compositionally biased region" description="Basic and acidic residues" evidence="9">
    <location>
        <begin position="393"/>
        <end position="419"/>
    </location>
</feature>
<gene>
    <name evidence="11" type="ORF">O6P43_009986</name>
</gene>
<dbReference type="GO" id="GO:0006612">
    <property type="term" value="P:protein targeting to membrane"/>
    <property type="evidence" value="ECO:0007669"/>
    <property type="project" value="TreeGrafter"/>
</dbReference>
<evidence type="ECO:0000256" key="5">
    <source>
        <dbReference type="ARBA" id="ARBA00022989"/>
    </source>
</evidence>
<evidence type="ECO:0000256" key="9">
    <source>
        <dbReference type="SAM" id="MobiDB-lite"/>
    </source>
</evidence>
<name>A0AAD7PZI4_QUISA</name>
<proteinExistence type="inferred from homology"/>
<comment type="subcellular location">
    <subcellularLocation>
        <location evidence="1">Endomembrane system</location>
        <topology evidence="1">Multi-pass membrane protein</topology>
    </subcellularLocation>
</comment>
<dbReference type="GO" id="GO:0005783">
    <property type="term" value="C:endoplasmic reticulum"/>
    <property type="evidence" value="ECO:0007669"/>
    <property type="project" value="TreeGrafter"/>
</dbReference>
<comment type="caution">
    <text evidence="11">The sequence shown here is derived from an EMBL/GenBank/DDBJ whole genome shotgun (WGS) entry which is preliminary data.</text>
</comment>
<keyword evidence="5 8" id="KW-1133">Transmembrane helix</keyword>
<feature type="transmembrane region" description="Helical" evidence="8">
    <location>
        <begin position="51"/>
        <end position="70"/>
    </location>
</feature>
<accession>A0AAD7PZI4</accession>
<keyword evidence="7 8" id="KW-0012">Acyltransferase</keyword>
<dbReference type="Pfam" id="PF01529">
    <property type="entry name" value="DHHC"/>
    <property type="match status" value="1"/>
</dbReference>
<evidence type="ECO:0000256" key="7">
    <source>
        <dbReference type="ARBA" id="ARBA00023315"/>
    </source>
</evidence>
<evidence type="ECO:0000256" key="4">
    <source>
        <dbReference type="ARBA" id="ARBA00022692"/>
    </source>
</evidence>
<evidence type="ECO:0000256" key="1">
    <source>
        <dbReference type="ARBA" id="ARBA00004127"/>
    </source>
</evidence>
<sequence length="455" mass="51444">MDEDGNPNLGCSSSNNMSQNINTKRLYQVWRGNNIFLCGGRLIFGPDVTSLFISTLLIACPSIAFCVEIYCKSKELKNTDNVCWYAVLIVGSLLTFFDLTLLFLTSSRDPGIVPRNLKPPECDEPFDMTTPSMEWVSGRTPHLTLPQTKEVSVNGHTVKVKFCDTCLLYRPPRASHCSICNNCVQRFDHHCPWIGQCIGIRNYRFFFMFIATSTILCLYIFVFSWINITRNEINVWKAISHRYISDIVIAYCFAAVWFVGGLTVFHSYLICTNQTTYENFRHRYGKKENPYNKGIIGNVKEVFFSKTPLSKNKFRSLVSEDEYMMVESVTPIVESGGSPQAKIDIEMGSTLAEDSGIPIPEILRNFDYDNFEENIKIREEGLPAFDPSFSVKQVKESNRSSTARDNDIVFQRTTEDGMHKSGQSPHSGDEVTESSQSSISLDGTNAIKENDDGTN</sequence>
<feature type="compositionally biased region" description="Polar residues" evidence="9">
    <location>
        <begin position="433"/>
        <end position="443"/>
    </location>
</feature>